<reference evidence="1" key="1">
    <citation type="journal article" date="2022" name="Toxins">
        <title>Genomic Analysis of Sphingopyxis sp. USTB-05 for Biodegrading Cyanobacterial Hepatotoxins.</title>
        <authorList>
            <person name="Liu C."/>
            <person name="Xu Q."/>
            <person name="Zhao Z."/>
            <person name="Zhang H."/>
            <person name="Liu X."/>
            <person name="Yin C."/>
            <person name="Liu Y."/>
            <person name="Yan H."/>
        </authorList>
    </citation>
    <scope>NUCLEOTIDE SEQUENCE</scope>
    <source>
        <strain evidence="1">NBD5</strain>
    </source>
</reference>
<dbReference type="RefSeq" id="WP_252167300.1">
    <property type="nucleotide sequence ID" value="NZ_CP084930.1"/>
</dbReference>
<proteinExistence type="predicted"/>
<accession>A0ABY4X9V7</accession>
<keyword evidence="2" id="KW-1185">Reference proteome</keyword>
<evidence type="ECO:0000313" key="1">
    <source>
        <dbReference type="EMBL" id="USI73490.1"/>
    </source>
</evidence>
<dbReference type="Proteomes" id="UP001056937">
    <property type="component" value="Chromosome 1"/>
</dbReference>
<evidence type="ECO:0000313" key="2">
    <source>
        <dbReference type="Proteomes" id="UP001056937"/>
    </source>
</evidence>
<gene>
    <name evidence="1" type="ORF">LHA26_03130</name>
</gene>
<organism evidence="1 2">
    <name type="scientific">Sphingomonas morindae</name>
    <dbReference type="NCBI Taxonomy" id="1541170"/>
    <lineage>
        <taxon>Bacteria</taxon>
        <taxon>Pseudomonadati</taxon>
        <taxon>Pseudomonadota</taxon>
        <taxon>Alphaproteobacteria</taxon>
        <taxon>Sphingomonadales</taxon>
        <taxon>Sphingomonadaceae</taxon>
        <taxon>Sphingomonas</taxon>
    </lineage>
</organism>
<name>A0ABY4X9V7_9SPHN</name>
<protein>
    <submittedName>
        <fullName evidence="1">Uncharacterized protein</fullName>
    </submittedName>
</protein>
<sequence length="58" mass="6350">MDRHDAEHHRAADAAWEMLLRAGVSMIQTDAPEALLHYRSRGRLASRIAGGRNAATAP</sequence>
<dbReference type="EMBL" id="CP084930">
    <property type="protein sequence ID" value="USI73490.1"/>
    <property type="molecule type" value="Genomic_DNA"/>
</dbReference>